<dbReference type="GO" id="GO:1901891">
    <property type="term" value="P:regulation of cell septum assembly"/>
    <property type="evidence" value="ECO:0007669"/>
    <property type="project" value="InterPro"/>
</dbReference>
<dbReference type="SUPFAM" id="SSF63848">
    <property type="entry name" value="Cell-division inhibitor MinC, C-terminal domain"/>
    <property type="match status" value="1"/>
</dbReference>
<dbReference type="eggNOG" id="COG0850">
    <property type="taxonomic scope" value="Bacteria"/>
</dbReference>
<dbReference type="HAMAP" id="MF_00267">
    <property type="entry name" value="MinC"/>
    <property type="match status" value="1"/>
</dbReference>
<dbReference type="GO" id="GO:0051302">
    <property type="term" value="P:regulation of cell division"/>
    <property type="evidence" value="ECO:0007669"/>
    <property type="project" value="InterPro"/>
</dbReference>
<dbReference type="InterPro" id="IPR036145">
    <property type="entry name" value="MinC_C_sf"/>
</dbReference>
<reference evidence="10 11" key="1">
    <citation type="journal article" date="2014" name="Genome Announc.">
        <title>Draft genome sequences of the altered schaedler flora, a defined bacterial community from gnotobiotic mice.</title>
        <authorList>
            <person name="Wannemuehler M.J."/>
            <person name="Overstreet A.M."/>
            <person name="Ward D.V."/>
            <person name="Phillips G.J."/>
        </authorList>
    </citation>
    <scope>NUCLEOTIDE SEQUENCE [LARGE SCALE GENOMIC DNA]</scope>
    <source>
        <strain evidence="10 11">ASF492</strain>
    </source>
</reference>
<comment type="similarity">
    <text evidence="1 7">Belongs to the MinC family.</text>
</comment>
<dbReference type="HOGENOM" id="CLU_048711_2_2_9"/>
<accession>N2B656</accession>
<keyword evidence="11" id="KW-1185">Reference proteome</keyword>
<comment type="subunit">
    <text evidence="6 7">Interacts with MinD and FtsZ.</text>
</comment>
<protein>
    <recommendedName>
        <fullName evidence="7">Probable septum site-determining protein MinC</fullName>
    </recommendedName>
</protein>
<dbReference type="Gene3D" id="3.30.160.540">
    <property type="match status" value="1"/>
</dbReference>
<evidence type="ECO:0000259" key="9">
    <source>
        <dbReference type="Pfam" id="PF05209"/>
    </source>
</evidence>
<evidence type="ECO:0000256" key="6">
    <source>
        <dbReference type="ARBA" id="ARBA00046874"/>
    </source>
</evidence>
<organism evidence="10 11">
    <name type="scientific">Eubacterium plexicaudatum ASF492</name>
    <dbReference type="NCBI Taxonomy" id="1235802"/>
    <lineage>
        <taxon>Bacteria</taxon>
        <taxon>Bacillati</taxon>
        <taxon>Bacillota</taxon>
        <taxon>Clostridia</taxon>
        <taxon>Eubacteriales</taxon>
        <taxon>Eubacteriaceae</taxon>
        <taxon>Eubacterium</taxon>
    </lineage>
</organism>
<dbReference type="InterPro" id="IPR016098">
    <property type="entry name" value="CAP/MinC_C"/>
</dbReference>
<feature type="domain" description="Septum formation inhibitor MinC C-terminal" evidence="8">
    <location>
        <begin position="111"/>
        <end position="191"/>
    </location>
</feature>
<keyword evidence="2 7" id="KW-0132">Cell division</keyword>
<dbReference type="PATRIC" id="fig|1235802.3.peg.530"/>
<evidence type="ECO:0000313" key="11">
    <source>
        <dbReference type="Proteomes" id="UP000012589"/>
    </source>
</evidence>
<dbReference type="Proteomes" id="UP000012589">
    <property type="component" value="Unassembled WGS sequence"/>
</dbReference>
<keyword evidence="4 7" id="KW-0131">Cell cycle</keyword>
<keyword evidence="3 7" id="KW-0717">Septation</keyword>
<comment type="function">
    <text evidence="5 7">Cell division inhibitor that blocks the formation of polar Z ring septums. Rapidly oscillates between the poles of the cell to destabilize FtsZ filaments that have formed before they mature into polar Z rings. Prevents FtsZ polymerization.</text>
</comment>
<evidence type="ECO:0000256" key="2">
    <source>
        <dbReference type="ARBA" id="ARBA00022618"/>
    </source>
</evidence>
<dbReference type="PANTHER" id="PTHR34108">
    <property type="entry name" value="SEPTUM SITE-DETERMINING PROTEIN MINC"/>
    <property type="match status" value="1"/>
</dbReference>
<proteinExistence type="inferred from homology"/>
<evidence type="ECO:0000256" key="3">
    <source>
        <dbReference type="ARBA" id="ARBA00023210"/>
    </source>
</evidence>
<evidence type="ECO:0000256" key="1">
    <source>
        <dbReference type="ARBA" id="ARBA00006291"/>
    </source>
</evidence>
<evidence type="ECO:0000256" key="5">
    <source>
        <dbReference type="ARBA" id="ARBA00025606"/>
    </source>
</evidence>
<evidence type="ECO:0000259" key="8">
    <source>
        <dbReference type="Pfam" id="PF03775"/>
    </source>
</evidence>
<dbReference type="OrthoDB" id="9790810at2"/>
<dbReference type="InterPro" id="IPR005526">
    <property type="entry name" value="Septum_form_inhib_MinC_C"/>
</dbReference>
<dbReference type="AlphaFoldDB" id="N2B656"/>
<sequence>MTQAVVIKSKCYGIHLVLNPDVPFPELLEAVIEKFADSGDFFKNANVGISFEGYELTPKQEYELIAVIEAHTSINIVCIMEEEQVREACVLAETEALIRERVTNHAVFHYGSLKPGDDLHADAGLVVIGNVPKGAKVTAGGNLIIFGTLDGFAHAGAYGDLAAYIAALSIDTGQIQIGKILFLPPENSGKKKGGFLRRRKEGESFSPQIARVRDGHVIMEPCTKDLF</sequence>
<dbReference type="Gene3D" id="2.160.20.70">
    <property type="match status" value="1"/>
</dbReference>
<dbReference type="EMBL" id="AQFT01000014">
    <property type="protein sequence ID" value="EMZ37162.1"/>
    <property type="molecule type" value="Genomic_DNA"/>
</dbReference>
<comment type="caution">
    <text evidence="10">The sequence shown here is derived from an EMBL/GenBank/DDBJ whole genome shotgun (WGS) entry which is preliminary data.</text>
</comment>
<feature type="domain" description="Septum formation inhibitor MinC N-terminal" evidence="9">
    <location>
        <begin position="5"/>
        <end position="71"/>
    </location>
</feature>
<dbReference type="PANTHER" id="PTHR34108:SF1">
    <property type="entry name" value="SEPTUM SITE-DETERMINING PROTEIN MINC"/>
    <property type="match status" value="1"/>
</dbReference>
<dbReference type="GO" id="GO:0000917">
    <property type="term" value="P:division septum assembly"/>
    <property type="evidence" value="ECO:0007669"/>
    <property type="project" value="UniProtKB-KW"/>
</dbReference>
<dbReference type="STRING" id="1235802.C823_00505"/>
<evidence type="ECO:0000313" key="10">
    <source>
        <dbReference type="EMBL" id="EMZ37162.1"/>
    </source>
</evidence>
<evidence type="ECO:0000256" key="4">
    <source>
        <dbReference type="ARBA" id="ARBA00023306"/>
    </source>
</evidence>
<dbReference type="InterPro" id="IPR007874">
    <property type="entry name" value="MinC_N"/>
</dbReference>
<dbReference type="Pfam" id="PF05209">
    <property type="entry name" value="MinC_N"/>
    <property type="match status" value="1"/>
</dbReference>
<gene>
    <name evidence="7" type="primary">minC</name>
    <name evidence="10" type="ORF">C823_00505</name>
</gene>
<dbReference type="Pfam" id="PF03775">
    <property type="entry name" value="MinC_C"/>
    <property type="match status" value="1"/>
</dbReference>
<dbReference type="GO" id="GO:0000902">
    <property type="term" value="P:cell morphogenesis"/>
    <property type="evidence" value="ECO:0007669"/>
    <property type="project" value="InterPro"/>
</dbReference>
<evidence type="ECO:0000256" key="7">
    <source>
        <dbReference type="HAMAP-Rule" id="MF_00267"/>
    </source>
</evidence>
<name>N2B656_9FIRM</name>
<dbReference type="InterPro" id="IPR013033">
    <property type="entry name" value="MinC"/>
</dbReference>